<feature type="domain" description="F-box" evidence="1">
    <location>
        <begin position="219"/>
        <end position="267"/>
    </location>
</feature>
<gene>
    <name evidence="2" type="ORF">CRE_13983</name>
</gene>
<keyword evidence="3" id="KW-1185">Reference proteome</keyword>
<organism evidence="3">
    <name type="scientific">Caenorhabditis remanei</name>
    <name type="common">Caenorhabditis vulgaris</name>
    <dbReference type="NCBI Taxonomy" id="31234"/>
    <lineage>
        <taxon>Eukaryota</taxon>
        <taxon>Metazoa</taxon>
        <taxon>Ecdysozoa</taxon>
        <taxon>Nematoda</taxon>
        <taxon>Chromadorea</taxon>
        <taxon>Rhabditida</taxon>
        <taxon>Rhabditina</taxon>
        <taxon>Rhabditomorpha</taxon>
        <taxon>Rhabditoidea</taxon>
        <taxon>Rhabditidae</taxon>
        <taxon>Peloderinae</taxon>
        <taxon>Caenorhabditis</taxon>
    </lineage>
</organism>
<proteinExistence type="predicted"/>
<accession>E3M8N2</accession>
<feature type="domain" description="F-box" evidence="1">
    <location>
        <begin position="3"/>
        <end position="48"/>
    </location>
</feature>
<dbReference type="PROSITE" id="PS50181">
    <property type="entry name" value="FBOX"/>
    <property type="match status" value="2"/>
</dbReference>
<dbReference type="HOGENOM" id="CLU_028840_3_1_1"/>
<name>E3M8N2_CAERE</name>
<evidence type="ECO:0000259" key="1">
    <source>
        <dbReference type="PROSITE" id="PS50181"/>
    </source>
</evidence>
<dbReference type="InterPro" id="IPR001810">
    <property type="entry name" value="F-box_dom"/>
</dbReference>
<dbReference type="PANTHER" id="PTHR21503">
    <property type="entry name" value="F-BOX-CONTAINING HYPOTHETICAL PROTEIN C.ELEGANS"/>
    <property type="match status" value="1"/>
</dbReference>
<dbReference type="OrthoDB" id="5907291at2759"/>
<sequence>MSPLPLLRLPFLPLQNIIQNWNIYEIYHFAKVSKRTKGVIRSAVRKSLDISLTNGERFSIYTLFKDNVIVPRRPETWVFELRDISERDNTEPDVYNEKNVYHILNLFSDNPLLLFLETLQLLFEVFDCSIHSVYWNSWKTEDMRQVIDWMNSFEKVSAIEKVQIVLNKDSLIKFSIFLETFQKKLVRFTIFSDMTISTGKQRVEPMTSNVLMVVPTQRPFLILKLPLLIFDAITKIWNPFELYNFSKISKKTKSLAKSISKRPFSLSLIDWAPFEVWLEFGTKDSDRWMFRPTSIQSEDKYLIENQIHRYFRFYSANPFEKSVEVLEQLMDIFNTPLYGLYLESKTGRNVVDYLLRYANELPQESYQTLHLSCSKLEDIHHLLETNKKKVDSLSVEIYNAEDPKLKQLSLSRQLYNELRISNLQMESSYLLTALDVIEVNLFNSELTNQYLNSFLKNLIAGKSNSRLKKAFIRTHDVINLREILDGIPFVKRDPRTTKRCIEIEYFLGKELSWIFGGYDIQLNDGRTATLQWHKFLRESENSTVPLRWIQKYEDVNEMEDNVDPEADENEYHEVEDGEETGRFTCSSYLKSLTISVW</sequence>
<protein>
    <recommendedName>
        <fullName evidence="1">F-box domain-containing protein</fullName>
    </recommendedName>
</protein>
<evidence type="ECO:0000313" key="2">
    <source>
        <dbReference type="EMBL" id="EFO95686.1"/>
    </source>
</evidence>
<evidence type="ECO:0000313" key="3">
    <source>
        <dbReference type="Proteomes" id="UP000008281"/>
    </source>
</evidence>
<dbReference type="eggNOG" id="ENOG502TJTG">
    <property type="taxonomic scope" value="Eukaryota"/>
</dbReference>
<reference evidence="2" key="1">
    <citation type="submission" date="2007-07" db="EMBL/GenBank/DDBJ databases">
        <title>PCAP assembly of the Caenorhabditis remanei genome.</title>
        <authorList>
            <consortium name="The Caenorhabditis remanei Sequencing Consortium"/>
            <person name="Wilson R.K."/>
        </authorList>
    </citation>
    <scope>NUCLEOTIDE SEQUENCE [LARGE SCALE GENOMIC DNA]</scope>
    <source>
        <strain evidence="2">PB4641</strain>
    </source>
</reference>
<dbReference type="InParanoid" id="E3M8N2"/>
<dbReference type="AlphaFoldDB" id="E3M8N2"/>
<dbReference type="EMBL" id="DS268429">
    <property type="protein sequence ID" value="EFO95686.1"/>
    <property type="molecule type" value="Genomic_DNA"/>
</dbReference>
<dbReference type="Proteomes" id="UP000008281">
    <property type="component" value="Unassembled WGS sequence"/>
</dbReference>